<name>H1Y1N1_9SPHI</name>
<dbReference type="Proteomes" id="UP000002774">
    <property type="component" value="Chromosome"/>
</dbReference>
<evidence type="ECO:0000313" key="1">
    <source>
        <dbReference type="EMBL" id="EHQ24690.1"/>
    </source>
</evidence>
<dbReference type="eggNOG" id="ENOG50325IX">
    <property type="taxonomic scope" value="Bacteria"/>
</dbReference>
<evidence type="ECO:0000313" key="2">
    <source>
        <dbReference type="Proteomes" id="UP000002774"/>
    </source>
</evidence>
<dbReference type="EMBL" id="CM001403">
    <property type="protein sequence ID" value="EHQ24690.1"/>
    <property type="molecule type" value="Genomic_DNA"/>
</dbReference>
<organism evidence="1 2">
    <name type="scientific">Mucilaginibacter paludis DSM 18603</name>
    <dbReference type="NCBI Taxonomy" id="714943"/>
    <lineage>
        <taxon>Bacteria</taxon>
        <taxon>Pseudomonadati</taxon>
        <taxon>Bacteroidota</taxon>
        <taxon>Sphingobacteriia</taxon>
        <taxon>Sphingobacteriales</taxon>
        <taxon>Sphingobacteriaceae</taxon>
        <taxon>Mucilaginibacter</taxon>
    </lineage>
</organism>
<proteinExistence type="predicted"/>
<dbReference type="RefSeq" id="WP_008504241.1">
    <property type="nucleotide sequence ID" value="NZ_CM001403.1"/>
</dbReference>
<protein>
    <recommendedName>
        <fullName evidence="3">DUF3405 domain-containing protein</fullName>
    </recommendedName>
</protein>
<keyword evidence="2" id="KW-1185">Reference proteome</keyword>
<dbReference type="HOGENOM" id="CLU_1073036_0_0_10"/>
<accession>H1Y1N1</accession>
<reference evidence="1" key="1">
    <citation type="submission" date="2011-09" db="EMBL/GenBank/DDBJ databases">
        <title>The permanent draft genome of Mucilaginibacter paludis DSM 18603.</title>
        <authorList>
            <consortium name="US DOE Joint Genome Institute (JGI-PGF)"/>
            <person name="Lucas S."/>
            <person name="Han J."/>
            <person name="Lapidus A."/>
            <person name="Bruce D."/>
            <person name="Goodwin L."/>
            <person name="Pitluck S."/>
            <person name="Peters L."/>
            <person name="Kyrpides N."/>
            <person name="Mavromatis K."/>
            <person name="Ivanova N."/>
            <person name="Mikhailova N."/>
            <person name="Held B."/>
            <person name="Detter J.C."/>
            <person name="Tapia R."/>
            <person name="Han C."/>
            <person name="Land M."/>
            <person name="Hauser L."/>
            <person name="Markowitz V."/>
            <person name="Cheng J.-F."/>
            <person name="Hugenholtz P."/>
            <person name="Woyke T."/>
            <person name="Wu D."/>
            <person name="Tindall B."/>
            <person name="Brambilla E."/>
            <person name="Klenk H.-P."/>
            <person name="Eisen J.A."/>
        </authorList>
    </citation>
    <scope>NUCLEOTIDE SEQUENCE [LARGE SCALE GENOMIC DNA]</scope>
    <source>
        <strain evidence="1">DSM 18603</strain>
    </source>
</reference>
<dbReference type="AlphaFoldDB" id="H1Y1N1"/>
<gene>
    <name evidence="1" type="ORF">Mucpa_0497</name>
</gene>
<evidence type="ECO:0008006" key="3">
    <source>
        <dbReference type="Google" id="ProtNLM"/>
    </source>
</evidence>
<dbReference type="STRING" id="714943.Mucpa_0497"/>
<sequence>MIAKNCSQVVLLLTKNISQSLLDTYNQLNCAMKESGLVHIMFHAGSTNEIPDDLSEYNSFSFTNEILYELNFKPIQDSLLPGSNHFPLLKFYLENPFFDYYWLIEDDVRFTCNWGSLLKTKTHSDFITCHIRSYQEEPLWYWWNTLSHPNHFIPFDLRLRSFNPIYRISNEALFALSQLLTEKWQGHHEVLIPTLLYLESFNIEDFGGLGTFVKDEFKNRFYIDSSPDLSGIMRDGTIRFRPTIHPSEMALPSKLYHPIKQI</sequence>